<dbReference type="EMBL" id="UINC01006865">
    <property type="protein sequence ID" value="SVA30084.1"/>
    <property type="molecule type" value="Genomic_DNA"/>
</dbReference>
<evidence type="ECO:0000256" key="3">
    <source>
        <dbReference type="ARBA" id="ARBA00022840"/>
    </source>
</evidence>
<dbReference type="InterPro" id="IPR050095">
    <property type="entry name" value="ECF_ABC_transporter_ATP-bd"/>
</dbReference>
<evidence type="ECO:0000259" key="4">
    <source>
        <dbReference type="PROSITE" id="PS50893"/>
    </source>
</evidence>
<dbReference type="Pfam" id="PF00005">
    <property type="entry name" value="ABC_tran"/>
    <property type="match status" value="2"/>
</dbReference>
<dbReference type="SUPFAM" id="SSF52540">
    <property type="entry name" value="P-loop containing nucleoside triphosphate hydrolases"/>
    <property type="match status" value="2"/>
</dbReference>
<dbReference type="GO" id="GO:0005524">
    <property type="term" value="F:ATP binding"/>
    <property type="evidence" value="ECO:0007669"/>
    <property type="project" value="UniProtKB-KW"/>
</dbReference>
<gene>
    <name evidence="5" type="ORF">METZ01_LOCUS82938</name>
</gene>
<proteinExistence type="predicted"/>
<dbReference type="InterPro" id="IPR027417">
    <property type="entry name" value="P-loop_NTPase"/>
</dbReference>
<dbReference type="GO" id="GO:0042626">
    <property type="term" value="F:ATPase-coupled transmembrane transporter activity"/>
    <property type="evidence" value="ECO:0007669"/>
    <property type="project" value="TreeGrafter"/>
</dbReference>
<dbReference type="InterPro" id="IPR003439">
    <property type="entry name" value="ABC_transporter-like_ATP-bd"/>
</dbReference>
<name>A0A381UQ32_9ZZZZ</name>
<accession>A0A381UQ32</accession>
<feature type="non-terminal residue" evidence="5">
    <location>
        <position position="399"/>
    </location>
</feature>
<keyword evidence="3" id="KW-0067">ATP-binding</keyword>
<keyword evidence="1" id="KW-0813">Transport</keyword>
<sequence length="399" mass="45223">VTDLQCSIHFNKFQDGEETISFFPGIHVVYGDSGVGKSHFLNSIQGQSPFKEHNFILKSNGKDLKWYRIYQNPDHQIIARTVTGELAFSGECAQKPPEDLKRIVQWGLERLPDSISPEMNPGFLSGGEKELLNLVTAIQFNPDILLIDDGLSFLSSDNKLKALDWLKRWARTSNGVVVWATSDREDLDFGDGKWILALDSFRPVKSTAKIRYEPIQLPTGTLSLEFSRVSFKYDESREIYSELSLSVKDARCIGLLGDNGSGKTTFAGLCFGDLVPAKGDVRLSLDGNSNLRVGYMDQFPEHLIQLNTIDQFFTELKDNQLFDIGLENTFKNRLSRFGIQWDQVKDQKGLKLPWAVLRSILVVLLSHCRFDTLILDEPTFGLGWDQRVILRSFLRECMT</sequence>
<reference evidence="5" key="1">
    <citation type="submission" date="2018-05" db="EMBL/GenBank/DDBJ databases">
        <authorList>
            <person name="Lanie J.A."/>
            <person name="Ng W.-L."/>
            <person name="Kazmierczak K.M."/>
            <person name="Andrzejewski T.M."/>
            <person name="Davidsen T.M."/>
            <person name="Wayne K.J."/>
            <person name="Tettelin H."/>
            <person name="Glass J.I."/>
            <person name="Rusch D."/>
            <person name="Podicherti R."/>
            <person name="Tsui H.-C.T."/>
            <person name="Winkler M.E."/>
        </authorList>
    </citation>
    <scope>NUCLEOTIDE SEQUENCE</scope>
</reference>
<dbReference type="GO" id="GO:0016887">
    <property type="term" value="F:ATP hydrolysis activity"/>
    <property type="evidence" value="ECO:0007669"/>
    <property type="project" value="InterPro"/>
</dbReference>
<evidence type="ECO:0000313" key="5">
    <source>
        <dbReference type="EMBL" id="SVA30084.1"/>
    </source>
</evidence>
<dbReference type="PROSITE" id="PS50893">
    <property type="entry name" value="ABC_TRANSPORTER_2"/>
    <property type="match status" value="1"/>
</dbReference>
<dbReference type="GO" id="GO:0043190">
    <property type="term" value="C:ATP-binding cassette (ABC) transporter complex"/>
    <property type="evidence" value="ECO:0007669"/>
    <property type="project" value="TreeGrafter"/>
</dbReference>
<dbReference type="Gene3D" id="3.40.50.300">
    <property type="entry name" value="P-loop containing nucleotide triphosphate hydrolases"/>
    <property type="match status" value="2"/>
</dbReference>
<feature type="domain" description="ABC transporter" evidence="4">
    <location>
        <begin position="8"/>
        <end position="223"/>
    </location>
</feature>
<dbReference type="PANTHER" id="PTHR43553">
    <property type="entry name" value="HEAVY METAL TRANSPORTER"/>
    <property type="match status" value="1"/>
</dbReference>
<organism evidence="5">
    <name type="scientific">marine metagenome</name>
    <dbReference type="NCBI Taxonomy" id="408172"/>
    <lineage>
        <taxon>unclassified sequences</taxon>
        <taxon>metagenomes</taxon>
        <taxon>ecological metagenomes</taxon>
    </lineage>
</organism>
<protein>
    <recommendedName>
        <fullName evidence="4">ABC transporter domain-containing protein</fullName>
    </recommendedName>
</protein>
<evidence type="ECO:0000256" key="2">
    <source>
        <dbReference type="ARBA" id="ARBA00022741"/>
    </source>
</evidence>
<feature type="non-terminal residue" evidence="5">
    <location>
        <position position="1"/>
    </location>
</feature>
<evidence type="ECO:0000256" key="1">
    <source>
        <dbReference type="ARBA" id="ARBA00022448"/>
    </source>
</evidence>
<keyword evidence="2" id="KW-0547">Nucleotide-binding</keyword>
<dbReference type="AlphaFoldDB" id="A0A381UQ32"/>